<dbReference type="AlphaFoldDB" id="A0A7D9E8H1"/>
<sequence>MWLLDNTLTPDVNKTEYMLIGSRQKQSQINTEPILSLGSESIKRVSSTKILGVTVDECITWKDHIYKVAKKDSKGMGILRRSKDLLDKDTLKTIYSAFVLPHFDYCALVWDNCSKTLQIKLQKLRNKAEHAVVDAHFSCTEIFAEKMPRIKADSGKSNKTPFCGRRKKLKPKTDNLFTEERKKSLAESDPETIL</sequence>
<reference evidence="2" key="1">
    <citation type="submission" date="2020-04" db="EMBL/GenBank/DDBJ databases">
        <authorList>
            <person name="Alioto T."/>
            <person name="Alioto T."/>
            <person name="Gomez Garrido J."/>
        </authorList>
    </citation>
    <scope>NUCLEOTIDE SEQUENCE</scope>
    <source>
        <strain evidence="2">A484AB</strain>
    </source>
</reference>
<dbReference type="OrthoDB" id="411823at2759"/>
<dbReference type="PANTHER" id="PTHR33332">
    <property type="entry name" value="REVERSE TRANSCRIPTASE DOMAIN-CONTAINING PROTEIN"/>
    <property type="match status" value="1"/>
</dbReference>
<gene>
    <name evidence="2" type="ORF">PACLA_8A074652</name>
</gene>
<comment type="caution">
    <text evidence="2">The sequence shown here is derived from an EMBL/GenBank/DDBJ whole genome shotgun (WGS) entry which is preliminary data.</text>
</comment>
<accession>A0A7D9E8H1</accession>
<proteinExistence type="predicted"/>
<organism evidence="2 3">
    <name type="scientific">Paramuricea clavata</name>
    <name type="common">Red gorgonian</name>
    <name type="synonym">Violescent sea-whip</name>
    <dbReference type="NCBI Taxonomy" id="317549"/>
    <lineage>
        <taxon>Eukaryota</taxon>
        <taxon>Metazoa</taxon>
        <taxon>Cnidaria</taxon>
        <taxon>Anthozoa</taxon>
        <taxon>Octocorallia</taxon>
        <taxon>Malacalcyonacea</taxon>
        <taxon>Plexauridae</taxon>
        <taxon>Paramuricea</taxon>
    </lineage>
</organism>
<evidence type="ECO:0000256" key="1">
    <source>
        <dbReference type="SAM" id="MobiDB-lite"/>
    </source>
</evidence>
<protein>
    <submittedName>
        <fullName evidence="2">Uncharacterized protein</fullName>
    </submittedName>
</protein>
<feature type="region of interest" description="Disordered" evidence="1">
    <location>
        <begin position="152"/>
        <end position="194"/>
    </location>
</feature>
<name>A0A7D9E8H1_PARCT</name>
<dbReference type="Proteomes" id="UP001152795">
    <property type="component" value="Unassembled WGS sequence"/>
</dbReference>
<evidence type="ECO:0000313" key="2">
    <source>
        <dbReference type="EMBL" id="CAB4002281.1"/>
    </source>
</evidence>
<evidence type="ECO:0000313" key="3">
    <source>
        <dbReference type="Proteomes" id="UP001152795"/>
    </source>
</evidence>
<dbReference type="EMBL" id="CACRXK020004311">
    <property type="protein sequence ID" value="CAB4002281.1"/>
    <property type="molecule type" value="Genomic_DNA"/>
</dbReference>
<keyword evidence="3" id="KW-1185">Reference proteome</keyword>